<feature type="transmembrane region" description="Helical" evidence="6">
    <location>
        <begin position="212"/>
        <end position="231"/>
    </location>
</feature>
<feature type="transmembrane region" description="Helical" evidence="6">
    <location>
        <begin position="42"/>
        <end position="62"/>
    </location>
</feature>
<keyword evidence="4 6" id="KW-1133">Transmembrane helix</keyword>
<accession>A0A433XM47</accession>
<feature type="transmembrane region" description="Helical" evidence="6">
    <location>
        <begin position="243"/>
        <end position="259"/>
    </location>
</feature>
<evidence type="ECO:0000256" key="5">
    <source>
        <dbReference type="ARBA" id="ARBA00023136"/>
    </source>
</evidence>
<keyword evidence="5 6" id="KW-0472">Membrane</keyword>
<dbReference type="SUPFAM" id="SSF103481">
    <property type="entry name" value="Multidrug resistance efflux transporter EmrE"/>
    <property type="match status" value="2"/>
</dbReference>
<comment type="subcellular location">
    <subcellularLocation>
        <location evidence="1">Membrane</location>
        <topology evidence="1">Multi-pass membrane protein</topology>
    </subcellularLocation>
</comment>
<dbReference type="OrthoDB" id="7818056at2"/>
<evidence type="ECO:0000313" key="8">
    <source>
        <dbReference type="EMBL" id="RUT35157.1"/>
    </source>
</evidence>
<reference evidence="8 9" key="1">
    <citation type="journal article" date="2016" name="Int. J. Syst. Evol. Microbiol.">
        <title>Arsenicitalea aurantiaca gen. nov., sp. nov., a new member of the family Hyphomicrobiaceae, isolated from high-arsenic sediment.</title>
        <authorList>
            <person name="Mu Y."/>
            <person name="Zhou L."/>
            <person name="Zeng X.C."/>
            <person name="Liu L."/>
            <person name="Pan Y."/>
            <person name="Chen X."/>
            <person name="Wang J."/>
            <person name="Li S."/>
            <person name="Li W.J."/>
            <person name="Wang Y."/>
        </authorList>
    </citation>
    <scope>NUCLEOTIDE SEQUENCE [LARGE SCALE GENOMIC DNA]</scope>
    <source>
        <strain evidence="8 9">42-50</strain>
    </source>
</reference>
<evidence type="ECO:0000256" key="3">
    <source>
        <dbReference type="ARBA" id="ARBA00022692"/>
    </source>
</evidence>
<dbReference type="PANTHER" id="PTHR22911">
    <property type="entry name" value="ACYL-MALONYL CONDENSING ENZYME-RELATED"/>
    <property type="match status" value="1"/>
</dbReference>
<comment type="similarity">
    <text evidence="2">Belongs to the drug/metabolite transporter (DMT) superfamily. 10 TMS drug/metabolite exporter (DME) (TC 2.A.7.3) family.</text>
</comment>
<evidence type="ECO:0000256" key="4">
    <source>
        <dbReference type="ARBA" id="ARBA00022989"/>
    </source>
</evidence>
<dbReference type="RefSeq" id="WP_127187277.1">
    <property type="nucleotide sequence ID" value="NZ_RZNJ01000001.1"/>
</dbReference>
<evidence type="ECO:0000313" key="9">
    <source>
        <dbReference type="Proteomes" id="UP000281547"/>
    </source>
</evidence>
<dbReference type="AlphaFoldDB" id="A0A433XM47"/>
<evidence type="ECO:0000256" key="1">
    <source>
        <dbReference type="ARBA" id="ARBA00004141"/>
    </source>
</evidence>
<proteinExistence type="inferred from homology"/>
<dbReference type="PANTHER" id="PTHR22911:SF6">
    <property type="entry name" value="SOLUTE CARRIER FAMILY 35 MEMBER G1"/>
    <property type="match status" value="1"/>
</dbReference>
<evidence type="ECO:0000256" key="2">
    <source>
        <dbReference type="ARBA" id="ARBA00009853"/>
    </source>
</evidence>
<feature type="transmembrane region" description="Helical" evidence="6">
    <location>
        <begin position="74"/>
        <end position="93"/>
    </location>
</feature>
<feature type="transmembrane region" description="Helical" evidence="6">
    <location>
        <begin position="148"/>
        <end position="168"/>
    </location>
</feature>
<feature type="domain" description="EamA" evidence="7">
    <location>
        <begin position="151"/>
        <end position="277"/>
    </location>
</feature>
<gene>
    <name evidence="8" type="ORF">EMQ25_04220</name>
</gene>
<evidence type="ECO:0000256" key="6">
    <source>
        <dbReference type="SAM" id="Phobius"/>
    </source>
</evidence>
<keyword evidence="3 6" id="KW-0812">Transmembrane</keyword>
<feature type="transmembrane region" description="Helical" evidence="6">
    <location>
        <begin position="99"/>
        <end position="117"/>
    </location>
</feature>
<comment type="caution">
    <text evidence="8">The sequence shown here is derived from an EMBL/GenBank/DDBJ whole genome shotgun (WGS) entry which is preliminary data.</text>
</comment>
<dbReference type="GO" id="GO:0016020">
    <property type="term" value="C:membrane"/>
    <property type="evidence" value="ECO:0007669"/>
    <property type="project" value="UniProtKB-SubCell"/>
</dbReference>
<dbReference type="Proteomes" id="UP000281547">
    <property type="component" value="Unassembled WGS sequence"/>
</dbReference>
<organism evidence="8 9">
    <name type="scientific">Arsenicitalea aurantiaca</name>
    <dbReference type="NCBI Taxonomy" id="1783274"/>
    <lineage>
        <taxon>Bacteria</taxon>
        <taxon>Pseudomonadati</taxon>
        <taxon>Pseudomonadota</taxon>
        <taxon>Alphaproteobacteria</taxon>
        <taxon>Hyphomicrobiales</taxon>
        <taxon>Devosiaceae</taxon>
        <taxon>Arsenicitalea</taxon>
    </lineage>
</organism>
<feature type="transmembrane region" description="Helical" evidence="6">
    <location>
        <begin position="265"/>
        <end position="284"/>
    </location>
</feature>
<feature type="domain" description="EamA" evidence="7">
    <location>
        <begin position="9"/>
        <end position="140"/>
    </location>
</feature>
<protein>
    <submittedName>
        <fullName evidence="8">DMT family transporter</fullName>
    </submittedName>
</protein>
<sequence>MTPPASNLRGIALMVLATGVFVINDTLLKLATDGLPPMQVLFLRGLAATFWGVPLILFTGNLRNLKGAFDRIVLFRNVTELFAVLCFIVALANMPIADITAIGQIAPMVLLLGVSLIYGEKIGLLRMGLIALGFVGAILVAQPSGEGFSIYAILAFFAALLTAARDIIGRKVPAYVPGPVVAFGTILVVMAGAGIATFFFEPWVAPAPHHLMFVAGSGFFLTIGHVAIFLAYRQGSTASVAPFYYTFTVWAVISGVVVFSEWPNLIASIGIVLVVGSGLAVVLLDERRRRLLITA</sequence>
<dbReference type="EMBL" id="RZNJ01000001">
    <property type="protein sequence ID" value="RUT35157.1"/>
    <property type="molecule type" value="Genomic_DNA"/>
</dbReference>
<feature type="transmembrane region" description="Helical" evidence="6">
    <location>
        <begin position="180"/>
        <end position="200"/>
    </location>
</feature>
<name>A0A433XM47_9HYPH</name>
<dbReference type="InterPro" id="IPR037185">
    <property type="entry name" value="EmrE-like"/>
</dbReference>
<dbReference type="Pfam" id="PF00892">
    <property type="entry name" value="EamA"/>
    <property type="match status" value="2"/>
</dbReference>
<dbReference type="InterPro" id="IPR000620">
    <property type="entry name" value="EamA_dom"/>
</dbReference>
<evidence type="ECO:0000259" key="7">
    <source>
        <dbReference type="Pfam" id="PF00892"/>
    </source>
</evidence>
<feature type="transmembrane region" description="Helical" evidence="6">
    <location>
        <begin position="12"/>
        <end position="30"/>
    </location>
</feature>
<keyword evidence="9" id="KW-1185">Reference proteome</keyword>
<feature type="transmembrane region" description="Helical" evidence="6">
    <location>
        <begin position="124"/>
        <end position="142"/>
    </location>
</feature>